<dbReference type="Pfam" id="PF07715">
    <property type="entry name" value="Plug"/>
    <property type="match status" value="1"/>
</dbReference>
<feature type="chain" id="PRO_5016323126" evidence="1">
    <location>
        <begin position="17"/>
        <end position="605"/>
    </location>
</feature>
<dbReference type="AlphaFoldDB" id="A0A328YPZ2"/>
<organism evidence="5 6">
    <name type="scientific">Flavobacterium aciduliphilum</name>
    <dbReference type="NCBI Taxonomy" id="1101402"/>
    <lineage>
        <taxon>Bacteria</taxon>
        <taxon>Pseudomonadati</taxon>
        <taxon>Bacteroidota</taxon>
        <taxon>Flavobacteriia</taxon>
        <taxon>Flavobacteriales</taxon>
        <taxon>Flavobacteriaceae</taxon>
        <taxon>Flavobacterium</taxon>
    </lineage>
</organism>
<comment type="caution">
    <text evidence="5">The sequence shown here is derived from an EMBL/GenBank/DDBJ whole genome shotgun (WGS) entry which is preliminary data.</text>
</comment>
<dbReference type="InterPro" id="IPR012910">
    <property type="entry name" value="Plug_dom"/>
</dbReference>
<dbReference type="OrthoDB" id="634585at2"/>
<dbReference type="Pfam" id="PF13598">
    <property type="entry name" value="DUF4139"/>
    <property type="match status" value="1"/>
</dbReference>
<dbReference type="EMBL" id="QLSZ01000005">
    <property type="protein sequence ID" value="RAR72587.1"/>
    <property type="molecule type" value="Genomic_DNA"/>
</dbReference>
<sequence>MKKIFLAFLVSAVALAQKPIFTSAKVKAATVYFNAAELQQTTSVNLPVGTSEIVIKNVADYLNENTVQIGAPSSVTVLSVQFTQNYMSEYEIDESNPAIKKVRDSITRVQKEINKVQIEKVSNSKTTELLDKNQMVAGANTGLNVTELIKLADYYKIKRTELSTTYLVLEEKETLLNKKLQALNEKLAVNTQKEEKTSKGKLVLQVMNEVAGNVNLDINYITNTASWNPFYDLRVDSVKDPINMMYKAQVTQNSGIDWKKVKLTLSSGNPNQNNQAPLLSSWFLRYGNLYKAHEELYDRKNVIQSLTGKVTGLQIEPSQGIKKETRIQLRGSRTITDDNQSLVVIDNQISTAEVMKQLPQESIKSVNVLKGDQAAALYGDQGAHGVIIVTTKQMDDYTSINENQLNVSFDIDIPYDILSNGKAHSVALKEIKLPATYKYYAAPRVDKEAFLLAEINEYSKYNLLPGEANIIFEGLYVGKTSINPNQTADTLNLSMGRDKKIVVKREKVADKSGTRFLSSYKEQTFTYDLTIRNNKKEEVQMLLKDQYPLSTDKDITIEVLEDGKAKVNTETGIMTWDLKLPPNETKKIRISYKVKYPKDKVIENL</sequence>
<dbReference type="Pfam" id="PF13600">
    <property type="entry name" value="DUF4140"/>
    <property type="match status" value="1"/>
</dbReference>
<gene>
    <name evidence="5" type="ORF">CLV55_105157</name>
</gene>
<evidence type="ECO:0000259" key="3">
    <source>
        <dbReference type="Pfam" id="PF13598"/>
    </source>
</evidence>
<dbReference type="InterPro" id="IPR011935">
    <property type="entry name" value="CHP02231"/>
</dbReference>
<protein>
    <submittedName>
        <fullName evidence="5">Uncharacterized protein (TIGR02231 family)</fullName>
    </submittedName>
</protein>
<reference evidence="5 6" key="1">
    <citation type="submission" date="2018-06" db="EMBL/GenBank/DDBJ databases">
        <title>Genomic Encyclopedia of Archaeal and Bacterial Type Strains, Phase II (KMG-II): from individual species to whole genera.</title>
        <authorList>
            <person name="Goeker M."/>
        </authorList>
    </citation>
    <scope>NUCLEOTIDE SEQUENCE [LARGE SCALE GENOMIC DNA]</scope>
    <source>
        <strain evidence="5 6">DSM 25663</strain>
    </source>
</reference>
<dbReference type="NCBIfam" id="TIGR02231">
    <property type="entry name" value="mucoidy inhibitor MuiA family protein"/>
    <property type="match status" value="2"/>
</dbReference>
<evidence type="ECO:0000256" key="1">
    <source>
        <dbReference type="SAM" id="SignalP"/>
    </source>
</evidence>
<feature type="domain" description="DUF4140" evidence="4">
    <location>
        <begin position="29"/>
        <end position="129"/>
    </location>
</feature>
<evidence type="ECO:0000313" key="5">
    <source>
        <dbReference type="EMBL" id="RAR72587.1"/>
    </source>
</evidence>
<dbReference type="PANTHER" id="PTHR31005">
    <property type="entry name" value="DUF4139 DOMAIN-CONTAINING PROTEIN"/>
    <property type="match status" value="1"/>
</dbReference>
<dbReference type="InterPro" id="IPR025554">
    <property type="entry name" value="DUF4140"/>
</dbReference>
<dbReference type="SUPFAM" id="SSF56935">
    <property type="entry name" value="Porins"/>
    <property type="match status" value="1"/>
</dbReference>
<evidence type="ECO:0000259" key="2">
    <source>
        <dbReference type="Pfam" id="PF07715"/>
    </source>
</evidence>
<feature type="signal peptide" evidence="1">
    <location>
        <begin position="1"/>
        <end position="16"/>
    </location>
</feature>
<feature type="domain" description="TonB-dependent receptor plug" evidence="2">
    <location>
        <begin position="300"/>
        <end position="386"/>
    </location>
</feature>
<dbReference type="Proteomes" id="UP000248840">
    <property type="component" value="Unassembled WGS sequence"/>
</dbReference>
<dbReference type="InterPro" id="IPR037291">
    <property type="entry name" value="DUF4139"/>
</dbReference>
<dbReference type="Gene3D" id="2.170.130.10">
    <property type="entry name" value="TonB-dependent receptor, plug domain"/>
    <property type="match status" value="1"/>
</dbReference>
<evidence type="ECO:0000259" key="4">
    <source>
        <dbReference type="Pfam" id="PF13600"/>
    </source>
</evidence>
<keyword evidence="1" id="KW-0732">Signal</keyword>
<evidence type="ECO:0000313" key="6">
    <source>
        <dbReference type="Proteomes" id="UP000248840"/>
    </source>
</evidence>
<dbReference type="InterPro" id="IPR037066">
    <property type="entry name" value="Plug_dom_sf"/>
</dbReference>
<accession>A0A328YPZ2</accession>
<proteinExistence type="predicted"/>
<dbReference type="RefSeq" id="WP_112113067.1">
    <property type="nucleotide sequence ID" value="NZ_QLSZ01000005.1"/>
</dbReference>
<feature type="domain" description="DUF4139" evidence="3">
    <location>
        <begin position="216"/>
        <end position="598"/>
    </location>
</feature>
<dbReference type="PANTHER" id="PTHR31005:SF8">
    <property type="entry name" value="DUF4139 DOMAIN-CONTAINING PROTEIN"/>
    <property type="match status" value="1"/>
</dbReference>
<keyword evidence="6" id="KW-1185">Reference proteome</keyword>
<name>A0A328YPZ2_9FLAO</name>